<dbReference type="Proteomes" id="UP000469558">
    <property type="component" value="Unassembled WGS sequence"/>
</dbReference>
<protein>
    <recommendedName>
        <fullName evidence="3">alpha,alpha-trehalase</fullName>
        <ecNumber evidence="3">3.2.1.28</ecNumber>
    </recommendedName>
</protein>
<dbReference type="GO" id="GO:0005993">
    <property type="term" value="P:trehalose catabolic process"/>
    <property type="evidence" value="ECO:0007669"/>
    <property type="project" value="TreeGrafter"/>
</dbReference>
<dbReference type="PANTHER" id="PTHR11051:SF8">
    <property type="entry name" value="PROTEIN-GLUCOSYLGALACTOSYLHYDROXYLYSINE GLUCOSIDASE"/>
    <property type="match status" value="1"/>
</dbReference>
<evidence type="ECO:0000259" key="6">
    <source>
        <dbReference type="Pfam" id="PF03632"/>
    </source>
</evidence>
<comment type="caution">
    <text evidence="8">The sequence shown here is derived from an EMBL/GenBank/DDBJ whole genome shotgun (WGS) entry which is preliminary data.</text>
</comment>
<dbReference type="SUPFAM" id="SSF48208">
    <property type="entry name" value="Six-hairpin glycosidases"/>
    <property type="match status" value="1"/>
</dbReference>
<feature type="signal peptide" evidence="5">
    <location>
        <begin position="1"/>
        <end position="29"/>
    </location>
</feature>
<gene>
    <name evidence="8" type="ORF">LSUE1_G007254</name>
</gene>
<evidence type="ECO:0000256" key="1">
    <source>
        <dbReference type="ARBA" id="ARBA00001576"/>
    </source>
</evidence>
<dbReference type="InterPro" id="IPR008928">
    <property type="entry name" value="6-hairpin_glycosidase_sf"/>
</dbReference>
<reference evidence="8 9" key="1">
    <citation type="submission" date="2018-05" db="EMBL/GenBank/DDBJ databases">
        <title>Genome sequencing and assembly of the regulated plant pathogen Lachnellula willkommii and related sister species for the development of diagnostic species identification markers.</title>
        <authorList>
            <person name="Giroux E."/>
            <person name="Bilodeau G."/>
        </authorList>
    </citation>
    <scope>NUCLEOTIDE SEQUENCE [LARGE SCALE GENOMIC DNA]</scope>
    <source>
        <strain evidence="8 9">CBS 268.59</strain>
    </source>
</reference>
<organism evidence="8 9">
    <name type="scientific">Lachnellula suecica</name>
    <dbReference type="NCBI Taxonomy" id="602035"/>
    <lineage>
        <taxon>Eukaryota</taxon>
        <taxon>Fungi</taxon>
        <taxon>Dikarya</taxon>
        <taxon>Ascomycota</taxon>
        <taxon>Pezizomycotina</taxon>
        <taxon>Leotiomycetes</taxon>
        <taxon>Helotiales</taxon>
        <taxon>Lachnaceae</taxon>
        <taxon>Lachnellula</taxon>
    </lineage>
</organism>
<dbReference type="InterPro" id="IPR012341">
    <property type="entry name" value="6hp_glycosidase-like_sf"/>
</dbReference>
<name>A0A8T9C3N7_9HELO</name>
<dbReference type="InterPro" id="IPR005195">
    <property type="entry name" value="Glyco_hydro_65_M"/>
</dbReference>
<accession>A0A8T9C3N7</accession>
<dbReference type="GO" id="GO:0004555">
    <property type="term" value="F:alpha,alpha-trehalase activity"/>
    <property type="evidence" value="ECO:0007669"/>
    <property type="project" value="UniProtKB-EC"/>
</dbReference>
<evidence type="ECO:0000256" key="2">
    <source>
        <dbReference type="ARBA" id="ARBA00006768"/>
    </source>
</evidence>
<evidence type="ECO:0000313" key="9">
    <source>
        <dbReference type="Proteomes" id="UP000469558"/>
    </source>
</evidence>
<dbReference type="PANTHER" id="PTHR11051">
    <property type="entry name" value="GLYCOSYL HYDROLASE-RELATED"/>
    <property type="match status" value="1"/>
</dbReference>
<feature type="region of interest" description="Disordered" evidence="4">
    <location>
        <begin position="853"/>
        <end position="872"/>
    </location>
</feature>
<keyword evidence="9" id="KW-1185">Reference proteome</keyword>
<dbReference type="Gene3D" id="1.50.10.10">
    <property type="match status" value="1"/>
</dbReference>
<dbReference type="GO" id="GO:0030246">
    <property type="term" value="F:carbohydrate binding"/>
    <property type="evidence" value="ECO:0007669"/>
    <property type="project" value="InterPro"/>
</dbReference>
<evidence type="ECO:0000256" key="5">
    <source>
        <dbReference type="SAM" id="SignalP"/>
    </source>
</evidence>
<dbReference type="EMBL" id="QGMK01001056">
    <property type="protein sequence ID" value="TVY73530.1"/>
    <property type="molecule type" value="Genomic_DNA"/>
</dbReference>
<evidence type="ECO:0000259" key="7">
    <source>
        <dbReference type="Pfam" id="PF03636"/>
    </source>
</evidence>
<comment type="catalytic activity">
    <reaction evidence="1">
        <text>alpha,alpha-trehalose + H2O = alpha-D-glucose + beta-D-glucose</text>
        <dbReference type="Rhea" id="RHEA:32675"/>
        <dbReference type="ChEBI" id="CHEBI:15377"/>
        <dbReference type="ChEBI" id="CHEBI:15903"/>
        <dbReference type="ChEBI" id="CHEBI:16551"/>
        <dbReference type="ChEBI" id="CHEBI:17925"/>
        <dbReference type="EC" id="3.2.1.28"/>
    </reaction>
</comment>
<comment type="similarity">
    <text evidence="2">Belongs to the glycosyl hydrolase 65 family.</text>
</comment>
<dbReference type="GO" id="GO:0009277">
    <property type="term" value="C:fungal-type cell wall"/>
    <property type="evidence" value="ECO:0007669"/>
    <property type="project" value="TreeGrafter"/>
</dbReference>
<feature type="chain" id="PRO_5035764239" description="alpha,alpha-trehalase" evidence="5">
    <location>
        <begin position="30"/>
        <end position="872"/>
    </location>
</feature>
<dbReference type="EC" id="3.2.1.28" evidence="3"/>
<dbReference type="AlphaFoldDB" id="A0A8T9C3N7"/>
<dbReference type="Pfam" id="PF03636">
    <property type="entry name" value="Glyco_hydro_65N"/>
    <property type="match status" value="1"/>
</dbReference>
<sequence>MAKHGYFRGIPGPRALLLLAAAFAASSVAFQPMSVLEKRVHEINGPIHGGGFKTEAEPGMPGPINFNVLANDNTSWWDDESMTMFVEGSRLSRSLNGMFQARHSLGNGYIADDMSNFGPFWEKDINQTHANGTVINSWPMKSPRQASSGLKGFYGIYQEEMGANYPELLVNGSESIISGIPYFHELNFGCAGQVLNATVDNTTVSNYRRALCYYNGTEKWSYDWQPKGTNVSFSIVLTAWTSRVRENLAVTRLEITPIGGDANGVIIDKFDGRAAIRSHLDFKGLSANSTSIYVSVRPNGISDNTTAFLYSKVDINASACTRQQADVSGDNSSMSIGQQWEIDLVEGQTQVITKYVGIADSKHFTNGEETAQNAASKAYQDGYDALLSEHVEAWNVIMEKRWMPSYRDPRTGLLPTTNPMLNVLQAAVTVDRFFIFQNLLPNDGTGLNYGSVAVGGIASDSYAGMIFWDAEAWMAPPVVLSNPEYALNFINYRLQRLPQAMENTQTEYAQSKYPFPKGSALYSWTSGEFGNATATGPVLDYQYHINTDISLFYLMYKYVTSNAVYFKTELWPSIMAMTTGLTAVLHAENGGWSIHNMTDPDEFANNADNGAYTHASLRKLLEFATTYQEENNLAVNETWKSMAQSLNIPKSAAGITLEYDGMFSNATIKQADVSLMALQHLGDWYSLEDMRRDLEYYSQKQSPDGPAMTGAILAIVENQVASSGCATWSRDIEARLPNLRAPWYQMSEQMNDDINSNGGYPPAYDFNTGHGGSMQIAHRGYLGLQLLANTTTIRPSLPTPLEYYEPGDFYFEGNLWHTVMTSNETTITRLPHNASGVIDPYAGQPMPFTVKAEAKTAKPSSQTPTTSAWAKR</sequence>
<feature type="domain" description="Glycoside hydrolase family 65 central catalytic" evidence="6">
    <location>
        <begin position="451"/>
        <end position="663"/>
    </location>
</feature>
<dbReference type="Pfam" id="PF03632">
    <property type="entry name" value="Glyco_hydro_65m"/>
    <property type="match status" value="1"/>
</dbReference>
<feature type="domain" description="Glycoside hydrolase family 65 N-terminal" evidence="7">
    <location>
        <begin position="95"/>
        <end position="361"/>
    </location>
</feature>
<dbReference type="SUPFAM" id="SSF74650">
    <property type="entry name" value="Galactose mutarotase-like"/>
    <property type="match status" value="1"/>
</dbReference>
<evidence type="ECO:0000256" key="3">
    <source>
        <dbReference type="ARBA" id="ARBA00012757"/>
    </source>
</evidence>
<dbReference type="InterPro" id="IPR005196">
    <property type="entry name" value="Glyco_hydro_65_N"/>
</dbReference>
<dbReference type="Gene3D" id="2.70.98.40">
    <property type="entry name" value="Glycoside hydrolase, family 65, N-terminal domain"/>
    <property type="match status" value="1"/>
</dbReference>
<dbReference type="InterPro" id="IPR037018">
    <property type="entry name" value="GH65_N"/>
</dbReference>
<proteinExistence type="inferred from homology"/>
<dbReference type="InterPro" id="IPR011013">
    <property type="entry name" value="Gal_mutarotase_sf_dom"/>
</dbReference>
<dbReference type="OrthoDB" id="200349at2759"/>
<evidence type="ECO:0000256" key="4">
    <source>
        <dbReference type="SAM" id="MobiDB-lite"/>
    </source>
</evidence>
<keyword evidence="5" id="KW-0732">Signal</keyword>
<feature type="compositionally biased region" description="Polar residues" evidence="4">
    <location>
        <begin position="858"/>
        <end position="872"/>
    </location>
</feature>
<evidence type="ECO:0000313" key="8">
    <source>
        <dbReference type="EMBL" id="TVY73530.1"/>
    </source>
</evidence>